<proteinExistence type="predicted"/>
<sequence>MSMCVCLSLFPHTQPTDITSPLHHLPTGAGSGNLFSAQQHYATDKFRTGSEEELCIQLKLQGMKHWIKRLTFFVSEWYKKLHTCILLAHTYQLRDYPGTFKV</sequence>
<evidence type="ECO:0000313" key="1">
    <source>
        <dbReference type="EMBL" id="KAH1168975.1"/>
    </source>
</evidence>
<dbReference type="EMBL" id="JAHDVG010000485">
    <property type="protein sequence ID" value="KAH1168975.1"/>
    <property type="molecule type" value="Genomic_DNA"/>
</dbReference>
<protein>
    <submittedName>
        <fullName evidence="1">Uncharacterized protein</fullName>
    </submittedName>
</protein>
<comment type="caution">
    <text evidence="1">The sequence shown here is derived from an EMBL/GenBank/DDBJ whole genome shotgun (WGS) entry which is preliminary data.</text>
</comment>
<organism evidence="1 2">
    <name type="scientific">Mauremys mutica</name>
    <name type="common">yellowpond turtle</name>
    <dbReference type="NCBI Taxonomy" id="74926"/>
    <lineage>
        <taxon>Eukaryota</taxon>
        <taxon>Metazoa</taxon>
        <taxon>Chordata</taxon>
        <taxon>Craniata</taxon>
        <taxon>Vertebrata</taxon>
        <taxon>Euteleostomi</taxon>
        <taxon>Archelosauria</taxon>
        <taxon>Testudinata</taxon>
        <taxon>Testudines</taxon>
        <taxon>Cryptodira</taxon>
        <taxon>Durocryptodira</taxon>
        <taxon>Testudinoidea</taxon>
        <taxon>Geoemydidae</taxon>
        <taxon>Geoemydinae</taxon>
        <taxon>Mauremys</taxon>
    </lineage>
</organism>
<gene>
    <name evidence="1" type="ORF">KIL84_013565</name>
</gene>
<reference evidence="1" key="1">
    <citation type="submission" date="2021-09" db="EMBL/GenBank/DDBJ databases">
        <title>The genome of Mauremys mutica provides insights into the evolution of semi-aquatic lifestyle.</title>
        <authorList>
            <person name="Gong S."/>
            <person name="Gao Y."/>
        </authorList>
    </citation>
    <scope>NUCLEOTIDE SEQUENCE</scope>
    <source>
        <strain evidence="1">MM-2020</strain>
        <tissue evidence="1">Muscle</tissue>
    </source>
</reference>
<dbReference type="Proteomes" id="UP000827986">
    <property type="component" value="Unassembled WGS sequence"/>
</dbReference>
<keyword evidence="2" id="KW-1185">Reference proteome</keyword>
<dbReference type="AlphaFoldDB" id="A0A9D4AUG5"/>
<evidence type="ECO:0000313" key="2">
    <source>
        <dbReference type="Proteomes" id="UP000827986"/>
    </source>
</evidence>
<accession>A0A9D4AUG5</accession>
<name>A0A9D4AUG5_9SAUR</name>